<keyword evidence="2" id="KW-0238">DNA-binding</keyword>
<dbReference type="InterPro" id="IPR008920">
    <property type="entry name" value="TF_FadR/GntR_C"/>
</dbReference>
<dbReference type="EMBL" id="CP002801">
    <property type="protein sequence ID" value="AEH07962.1"/>
    <property type="molecule type" value="Genomic_DNA"/>
</dbReference>
<accession>F8B4L8</accession>
<dbReference type="Pfam" id="PF00392">
    <property type="entry name" value="GntR"/>
    <property type="match status" value="1"/>
</dbReference>
<dbReference type="PRINTS" id="PR00035">
    <property type="entry name" value="HTHGNTR"/>
</dbReference>
<dbReference type="AlphaFoldDB" id="F8B4L8"/>
<dbReference type="HOGENOM" id="CLU_017584_9_0_11"/>
<dbReference type="InterPro" id="IPR011711">
    <property type="entry name" value="GntR_C"/>
</dbReference>
<dbReference type="SUPFAM" id="SSF46785">
    <property type="entry name" value="Winged helix' DNA-binding domain"/>
    <property type="match status" value="1"/>
</dbReference>
<sequence>MTVRTTMAVNMFGPERGPRFSKFSELVADDLRGRMARGEVRPGEHLPPESELMDVYGVARPTMREALRILESESLIVLRRGSHLGPLVQEPDTRVLARQTGLRLQMQGTSVRDLLEARAVIEPGAVALAAARRSGSDLRGMRDCLLAASRSRGILDFSRPSAEFRILVVRSSHNRTLILMAELVSALLRKEHEAALRNIPEAAGQQFIRRSLARYERLTDLIENQDVRGAVEFWQDNGTTDTELETELETDNAAQPGPMLAVYS</sequence>
<dbReference type="GO" id="GO:0003700">
    <property type="term" value="F:DNA-binding transcription factor activity"/>
    <property type="evidence" value="ECO:0007669"/>
    <property type="project" value="InterPro"/>
</dbReference>
<gene>
    <name evidence="6" type="ordered locus">FsymDg_0405</name>
</gene>
<keyword evidence="1" id="KW-0805">Transcription regulation</keyword>
<dbReference type="STRING" id="656024.FsymDg_0405"/>
<dbReference type="InterPro" id="IPR036388">
    <property type="entry name" value="WH-like_DNA-bd_sf"/>
</dbReference>
<dbReference type="PANTHER" id="PTHR43537">
    <property type="entry name" value="TRANSCRIPTIONAL REGULATOR, GNTR FAMILY"/>
    <property type="match status" value="1"/>
</dbReference>
<evidence type="ECO:0000313" key="7">
    <source>
        <dbReference type="Proteomes" id="UP000001549"/>
    </source>
</evidence>
<feature type="region of interest" description="Disordered" evidence="4">
    <location>
        <begin position="240"/>
        <end position="264"/>
    </location>
</feature>
<evidence type="ECO:0000256" key="1">
    <source>
        <dbReference type="ARBA" id="ARBA00023015"/>
    </source>
</evidence>
<feature type="domain" description="HTH gntR-type" evidence="5">
    <location>
        <begin position="21"/>
        <end position="91"/>
    </location>
</feature>
<organism evidence="6 7">
    <name type="scientific">Candidatus Protofrankia datiscae</name>
    <dbReference type="NCBI Taxonomy" id="2716812"/>
    <lineage>
        <taxon>Bacteria</taxon>
        <taxon>Bacillati</taxon>
        <taxon>Actinomycetota</taxon>
        <taxon>Actinomycetes</taxon>
        <taxon>Frankiales</taxon>
        <taxon>Frankiaceae</taxon>
        <taxon>Protofrankia</taxon>
    </lineage>
</organism>
<dbReference type="InterPro" id="IPR036390">
    <property type="entry name" value="WH_DNA-bd_sf"/>
</dbReference>
<dbReference type="Proteomes" id="UP000001549">
    <property type="component" value="Chromosome"/>
</dbReference>
<keyword evidence="3" id="KW-0804">Transcription</keyword>
<dbReference type="KEGG" id="fsy:FsymDg_0405"/>
<evidence type="ECO:0000259" key="5">
    <source>
        <dbReference type="PROSITE" id="PS50949"/>
    </source>
</evidence>
<evidence type="ECO:0000256" key="4">
    <source>
        <dbReference type="SAM" id="MobiDB-lite"/>
    </source>
</evidence>
<dbReference type="PANTHER" id="PTHR43537:SF5">
    <property type="entry name" value="UXU OPERON TRANSCRIPTIONAL REGULATOR"/>
    <property type="match status" value="1"/>
</dbReference>
<dbReference type="Gene3D" id="1.20.120.530">
    <property type="entry name" value="GntR ligand-binding domain-like"/>
    <property type="match status" value="1"/>
</dbReference>
<dbReference type="RefSeq" id="WP_013871955.1">
    <property type="nucleotide sequence ID" value="NC_015656.1"/>
</dbReference>
<dbReference type="PROSITE" id="PS50949">
    <property type="entry name" value="HTH_GNTR"/>
    <property type="match status" value="1"/>
</dbReference>
<name>F8B4L8_9ACTN</name>
<evidence type="ECO:0000256" key="2">
    <source>
        <dbReference type="ARBA" id="ARBA00023125"/>
    </source>
</evidence>
<reference evidence="6 7" key="1">
    <citation type="submission" date="2011-05" db="EMBL/GenBank/DDBJ databases">
        <title>Complete sequence of chromosome of Frankia symbiont of Datisca glomerata.</title>
        <authorList>
            <consortium name="US DOE Joint Genome Institute"/>
            <person name="Lucas S."/>
            <person name="Han J."/>
            <person name="Lapidus A."/>
            <person name="Cheng J.-F."/>
            <person name="Goodwin L."/>
            <person name="Pitluck S."/>
            <person name="Peters L."/>
            <person name="Mikhailova N."/>
            <person name="Chertkov O."/>
            <person name="Teshima H."/>
            <person name="Han C."/>
            <person name="Tapia R."/>
            <person name="Land M."/>
            <person name="Hauser L."/>
            <person name="Kyrpides N."/>
            <person name="Ivanova N."/>
            <person name="Pagani I."/>
            <person name="Berry A."/>
            <person name="Pawlowski K."/>
            <person name="Persson T."/>
            <person name="Vanden Heuvel B."/>
            <person name="Benson D."/>
            <person name="Woyke T."/>
        </authorList>
    </citation>
    <scope>NUCLEOTIDE SEQUENCE [LARGE SCALE GENOMIC DNA]</scope>
    <source>
        <strain evidence="7">4085684</strain>
    </source>
</reference>
<protein>
    <submittedName>
        <fullName evidence="6">Regulatory protein GntR HTH</fullName>
    </submittedName>
</protein>
<evidence type="ECO:0000313" key="6">
    <source>
        <dbReference type="EMBL" id="AEH07962.1"/>
    </source>
</evidence>
<evidence type="ECO:0000256" key="3">
    <source>
        <dbReference type="ARBA" id="ARBA00023163"/>
    </source>
</evidence>
<dbReference type="Gene3D" id="1.10.10.10">
    <property type="entry name" value="Winged helix-like DNA-binding domain superfamily/Winged helix DNA-binding domain"/>
    <property type="match status" value="1"/>
</dbReference>
<proteinExistence type="predicted"/>
<keyword evidence="7" id="KW-1185">Reference proteome</keyword>
<dbReference type="SMART" id="SM00895">
    <property type="entry name" value="FCD"/>
    <property type="match status" value="1"/>
</dbReference>
<dbReference type="Pfam" id="PF07729">
    <property type="entry name" value="FCD"/>
    <property type="match status" value="1"/>
</dbReference>
<dbReference type="SMART" id="SM00345">
    <property type="entry name" value="HTH_GNTR"/>
    <property type="match status" value="1"/>
</dbReference>
<dbReference type="GO" id="GO:0003677">
    <property type="term" value="F:DNA binding"/>
    <property type="evidence" value="ECO:0007669"/>
    <property type="project" value="UniProtKB-KW"/>
</dbReference>
<dbReference type="SUPFAM" id="SSF48008">
    <property type="entry name" value="GntR ligand-binding domain-like"/>
    <property type="match status" value="1"/>
</dbReference>
<dbReference type="CDD" id="cd07377">
    <property type="entry name" value="WHTH_GntR"/>
    <property type="match status" value="1"/>
</dbReference>
<dbReference type="InterPro" id="IPR000524">
    <property type="entry name" value="Tscrpt_reg_HTH_GntR"/>
</dbReference>
<dbReference type="eggNOG" id="COG2186">
    <property type="taxonomic scope" value="Bacteria"/>
</dbReference>